<comment type="caution">
    <text evidence="1">The sequence shown here is derived from an EMBL/GenBank/DDBJ whole genome shotgun (WGS) entry which is preliminary data.</text>
</comment>
<dbReference type="PANTHER" id="PTHR47326">
    <property type="entry name" value="TRANSPOSABLE ELEMENT TC3 TRANSPOSASE-LIKE PROTEIN"/>
    <property type="match status" value="1"/>
</dbReference>
<protein>
    <submittedName>
        <fullName evidence="1">DDE 3 domain containing protein</fullName>
    </submittedName>
</protein>
<dbReference type="GO" id="GO:0003676">
    <property type="term" value="F:nucleic acid binding"/>
    <property type="evidence" value="ECO:0007669"/>
    <property type="project" value="InterPro"/>
</dbReference>
<dbReference type="AlphaFoldDB" id="A0A482WD33"/>
<evidence type="ECO:0000313" key="1">
    <source>
        <dbReference type="EMBL" id="RZC43171.1"/>
    </source>
</evidence>
<gene>
    <name evidence="1" type="ORF">BDFB_011842</name>
</gene>
<dbReference type="InterPro" id="IPR036397">
    <property type="entry name" value="RNaseH_sf"/>
</dbReference>
<accession>A0A482WD33</accession>
<dbReference type="EMBL" id="QDEB01001442">
    <property type="protein sequence ID" value="RZC43171.1"/>
    <property type="molecule type" value="Genomic_DNA"/>
</dbReference>
<dbReference type="Gene3D" id="3.30.420.10">
    <property type="entry name" value="Ribonuclease H-like superfamily/Ribonuclease H"/>
    <property type="match status" value="1"/>
</dbReference>
<keyword evidence="2" id="KW-1185">Reference proteome</keyword>
<dbReference type="Proteomes" id="UP000292052">
    <property type="component" value="Unassembled WGS sequence"/>
</dbReference>
<organism evidence="1 2">
    <name type="scientific">Asbolus verrucosus</name>
    <name type="common">Desert ironclad beetle</name>
    <dbReference type="NCBI Taxonomy" id="1661398"/>
    <lineage>
        <taxon>Eukaryota</taxon>
        <taxon>Metazoa</taxon>
        <taxon>Ecdysozoa</taxon>
        <taxon>Arthropoda</taxon>
        <taxon>Hexapoda</taxon>
        <taxon>Insecta</taxon>
        <taxon>Pterygota</taxon>
        <taxon>Neoptera</taxon>
        <taxon>Endopterygota</taxon>
        <taxon>Coleoptera</taxon>
        <taxon>Polyphaga</taxon>
        <taxon>Cucujiformia</taxon>
        <taxon>Tenebrionidae</taxon>
        <taxon>Pimeliinae</taxon>
        <taxon>Asbolus</taxon>
    </lineage>
</organism>
<sequence>MELLIDITCIIGVFKTHTGCVRLSISCLSTCGADIGDKLIGPHIIECNLNGEKYQDFLDNELPQLLEDVSLGVRQNMWFQHDGCPAHYSAVAREVLDRDFHGRWIVRGGPIKWLARSSDLTNAKLFFVGISERQIVPTSANNSRGYN</sequence>
<dbReference type="STRING" id="1661398.A0A482WD33"/>
<evidence type="ECO:0000313" key="2">
    <source>
        <dbReference type="Proteomes" id="UP000292052"/>
    </source>
</evidence>
<reference evidence="1 2" key="1">
    <citation type="submission" date="2017-03" db="EMBL/GenBank/DDBJ databases">
        <title>Genome of the blue death feigning beetle - Asbolus verrucosus.</title>
        <authorList>
            <person name="Rider S.D."/>
        </authorList>
    </citation>
    <scope>NUCLEOTIDE SEQUENCE [LARGE SCALE GENOMIC DNA]</scope>
    <source>
        <strain evidence="1">Butters</strain>
        <tissue evidence="1">Head and leg muscle</tissue>
    </source>
</reference>
<dbReference type="OrthoDB" id="6764275at2759"/>
<dbReference type="PANTHER" id="PTHR47326:SF1">
    <property type="entry name" value="HTH PSQ-TYPE DOMAIN-CONTAINING PROTEIN"/>
    <property type="match status" value="1"/>
</dbReference>
<proteinExistence type="predicted"/>
<name>A0A482WD33_ASBVE</name>